<evidence type="ECO:0000313" key="8">
    <source>
        <dbReference type="Proteomes" id="UP000214880"/>
    </source>
</evidence>
<dbReference type="InterPro" id="IPR000577">
    <property type="entry name" value="Carb_kinase_FGGY"/>
</dbReference>
<protein>
    <submittedName>
        <fullName evidence="7">Xylulokinase</fullName>
    </submittedName>
</protein>
<dbReference type="OrthoDB" id="9805576at2"/>
<organism evidence="7 8">
    <name type="scientific">Dendrosporobacter quercicolus</name>
    <dbReference type="NCBI Taxonomy" id="146817"/>
    <lineage>
        <taxon>Bacteria</taxon>
        <taxon>Bacillati</taxon>
        <taxon>Bacillota</taxon>
        <taxon>Negativicutes</taxon>
        <taxon>Selenomonadales</taxon>
        <taxon>Sporomusaceae</taxon>
        <taxon>Dendrosporobacter</taxon>
    </lineage>
</organism>
<dbReference type="PANTHER" id="PTHR43095">
    <property type="entry name" value="SUGAR KINASE"/>
    <property type="match status" value="1"/>
</dbReference>
<dbReference type="AlphaFoldDB" id="A0A1G9SRZ2"/>
<evidence type="ECO:0000259" key="5">
    <source>
        <dbReference type="Pfam" id="PF00370"/>
    </source>
</evidence>
<dbReference type="PIRSF" id="PIRSF000538">
    <property type="entry name" value="GlpK"/>
    <property type="match status" value="1"/>
</dbReference>
<evidence type="ECO:0000256" key="1">
    <source>
        <dbReference type="ARBA" id="ARBA00009156"/>
    </source>
</evidence>
<reference evidence="7 8" key="1">
    <citation type="submission" date="2016-10" db="EMBL/GenBank/DDBJ databases">
        <authorList>
            <person name="de Groot N.N."/>
        </authorList>
    </citation>
    <scope>NUCLEOTIDE SEQUENCE [LARGE SCALE GENOMIC DNA]</scope>
    <source>
        <strain evidence="7 8">DSM 1736</strain>
    </source>
</reference>
<dbReference type="Pfam" id="PF00370">
    <property type="entry name" value="FGGY_N"/>
    <property type="match status" value="1"/>
</dbReference>
<sequence>MSYLIGLDVGSTSCKAVACDLDGHFLATSSRPTITDYLENGWSELDSDKLWSGVAACLKDVVDQVGADRCEGVAVATMNSTVLLDAEDRPLHPIISWLDVRTDKIAEEWKRTFGAEKIYQLTGINPNSVAGITKIQWIKNQYPELFSKAHRWLQVQDFISYKLTGVAKVSYTNACRTMAFDLNKREWSEDILKTAGIAPALLSEPVRSGSLIGGVQPSIEKLTGLSAGTPVFAGGIDYACGAFATGIIDTGQMLNSTGTSEQIMVVTDQPQTNPSYINQNFTSVLHVVNDKYYMMGMILASGGIFEWFKREFKGGSFDELVEEASRQPIGANGCMLLPYFAGRYSLSIDANAKGAFTGLTLATKRGDVVRSMIEGLCYEMMANLSGMQSISATNVHSIYAIGGAAKSDFWLQMKADVTGLTVKSKFVPESAALGAAMLAGLGAGVYASPTDAVERMSHQEKIYQPNEQNHEKYQKIYKALYQDLYIALKEFNEKLAGVQNCLR</sequence>
<comment type="similarity">
    <text evidence="1 4">Belongs to the FGGY kinase family.</text>
</comment>
<dbReference type="STRING" id="146817.SAMN04488502_10499"/>
<keyword evidence="2 4" id="KW-0808">Transferase</keyword>
<evidence type="ECO:0000256" key="2">
    <source>
        <dbReference type="ARBA" id="ARBA00022679"/>
    </source>
</evidence>
<dbReference type="CDD" id="cd07773">
    <property type="entry name" value="ASKHA_NBD_FGGY_FK"/>
    <property type="match status" value="1"/>
</dbReference>
<dbReference type="GO" id="GO:0016301">
    <property type="term" value="F:kinase activity"/>
    <property type="evidence" value="ECO:0007669"/>
    <property type="project" value="UniProtKB-KW"/>
</dbReference>
<dbReference type="EMBL" id="FNHB01000004">
    <property type="protein sequence ID" value="SDM38238.1"/>
    <property type="molecule type" value="Genomic_DNA"/>
</dbReference>
<evidence type="ECO:0000313" key="7">
    <source>
        <dbReference type="EMBL" id="SDM38238.1"/>
    </source>
</evidence>
<keyword evidence="8" id="KW-1185">Reference proteome</keyword>
<dbReference type="Pfam" id="PF02782">
    <property type="entry name" value="FGGY_C"/>
    <property type="match status" value="1"/>
</dbReference>
<dbReference type="PANTHER" id="PTHR43095:SF5">
    <property type="entry name" value="XYLULOSE KINASE"/>
    <property type="match status" value="1"/>
</dbReference>
<dbReference type="GO" id="GO:0005975">
    <property type="term" value="P:carbohydrate metabolic process"/>
    <property type="evidence" value="ECO:0007669"/>
    <property type="project" value="InterPro"/>
</dbReference>
<dbReference type="PROSITE" id="PS00445">
    <property type="entry name" value="FGGY_KINASES_2"/>
    <property type="match status" value="1"/>
</dbReference>
<dbReference type="InterPro" id="IPR018484">
    <property type="entry name" value="FGGY_N"/>
</dbReference>
<keyword evidence="3 4" id="KW-0418">Kinase</keyword>
<dbReference type="SUPFAM" id="SSF53067">
    <property type="entry name" value="Actin-like ATPase domain"/>
    <property type="match status" value="2"/>
</dbReference>
<dbReference type="GO" id="GO:0016773">
    <property type="term" value="F:phosphotransferase activity, alcohol group as acceptor"/>
    <property type="evidence" value="ECO:0007669"/>
    <property type="project" value="InterPro"/>
</dbReference>
<dbReference type="InterPro" id="IPR050406">
    <property type="entry name" value="FGGY_Carb_Kinase"/>
</dbReference>
<feature type="domain" description="Carbohydrate kinase FGGY N-terminal" evidence="5">
    <location>
        <begin position="3"/>
        <end position="243"/>
    </location>
</feature>
<name>A0A1G9SRZ2_9FIRM</name>
<dbReference type="InterPro" id="IPR018485">
    <property type="entry name" value="FGGY_C"/>
</dbReference>
<accession>A0A1G9SRZ2</accession>
<evidence type="ECO:0000256" key="4">
    <source>
        <dbReference type="RuleBase" id="RU003733"/>
    </source>
</evidence>
<dbReference type="InterPro" id="IPR018483">
    <property type="entry name" value="Carb_kinase_FGGY_CS"/>
</dbReference>
<proteinExistence type="inferred from homology"/>
<evidence type="ECO:0000259" key="6">
    <source>
        <dbReference type="Pfam" id="PF02782"/>
    </source>
</evidence>
<dbReference type="Proteomes" id="UP000214880">
    <property type="component" value="Unassembled WGS sequence"/>
</dbReference>
<gene>
    <name evidence="7" type="ORF">SAMN04488502_10499</name>
</gene>
<dbReference type="Gene3D" id="3.30.420.40">
    <property type="match status" value="2"/>
</dbReference>
<feature type="domain" description="Carbohydrate kinase FGGY C-terminal" evidence="6">
    <location>
        <begin position="254"/>
        <end position="441"/>
    </location>
</feature>
<dbReference type="RefSeq" id="WP_092072196.1">
    <property type="nucleotide sequence ID" value="NZ_FNHB01000004.1"/>
</dbReference>
<evidence type="ECO:0000256" key="3">
    <source>
        <dbReference type="ARBA" id="ARBA00022777"/>
    </source>
</evidence>
<dbReference type="InterPro" id="IPR043129">
    <property type="entry name" value="ATPase_NBD"/>
</dbReference>